<dbReference type="AlphaFoldDB" id="A0A6A5S9F5"/>
<dbReference type="Proteomes" id="UP000800038">
    <property type="component" value="Unassembled WGS sequence"/>
</dbReference>
<sequence>MARSLLFCIVEEAKPSGLKSELAGDEAFETAFVGASEEDCQNLTLKRQDTAMFIEPNIIGIADARTARDDYILMQWYREGEGEHCPPYGVLPPKPNTWWDFRIHPEQADRVIAGLHFVESDVSCPRYFGRKEELTDENGVLDAAKADRMVNGD</sequence>
<accession>A0A6A5S9F5</accession>
<protein>
    <submittedName>
        <fullName evidence="1">Uncharacterized protein</fullName>
    </submittedName>
</protein>
<keyword evidence="2" id="KW-1185">Reference proteome</keyword>
<dbReference type="OrthoDB" id="4456803at2759"/>
<organism evidence="1 2">
    <name type="scientific">Clathrospora elynae</name>
    <dbReference type="NCBI Taxonomy" id="706981"/>
    <lineage>
        <taxon>Eukaryota</taxon>
        <taxon>Fungi</taxon>
        <taxon>Dikarya</taxon>
        <taxon>Ascomycota</taxon>
        <taxon>Pezizomycotina</taxon>
        <taxon>Dothideomycetes</taxon>
        <taxon>Pleosporomycetidae</taxon>
        <taxon>Pleosporales</taxon>
        <taxon>Diademaceae</taxon>
        <taxon>Clathrospora</taxon>
    </lineage>
</organism>
<reference evidence="1" key="1">
    <citation type="journal article" date="2020" name="Stud. Mycol.">
        <title>101 Dothideomycetes genomes: a test case for predicting lifestyles and emergence of pathogens.</title>
        <authorList>
            <person name="Haridas S."/>
            <person name="Albert R."/>
            <person name="Binder M."/>
            <person name="Bloem J."/>
            <person name="Labutti K."/>
            <person name="Salamov A."/>
            <person name="Andreopoulos B."/>
            <person name="Baker S."/>
            <person name="Barry K."/>
            <person name="Bills G."/>
            <person name="Bluhm B."/>
            <person name="Cannon C."/>
            <person name="Castanera R."/>
            <person name="Culley D."/>
            <person name="Daum C."/>
            <person name="Ezra D."/>
            <person name="Gonzalez J."/>
            <person name="Henrissat B."/>
            <person name="Kuo A."/>
            <person name="Liang C."/>
            <person name="Lipzen A."/>
            <person name="Lutzoni F."/>
            <person name="Magnuson J."/>
            <person name="Mondo S."/>
            <person name="Nolan M."/>
            <person name="Ohm R."/>
            <person name="Pangilinan J."/>
            <person name="Park H.-J."/>
            <person name="Ramirez L."/>
            <person name="Alfaro M."/>
            <person name="Sun H."/>
            <person name="Tritt A."/>
            <person name="Yoshinaga Y."/>
            <person name="Zwiers L.-H."/>
            <person name="Turgeon B."/>
            <person name="Goodwin S."/>
            <person name="Spatafora J."/>
            <person name="Crous P."/>
            <person name="Grigoriev I."/>
        </authorList>
    </citation>
    <scope>NUCLEOTIDE SEQUENCE</scope>
    <source>
        <strain evidence="1">CBS 161.51</strain>
    </source>
</reference>
<gene>
    <name evidence="1" type="ORF">EJ02DRAFT_470390</name>
</gene>
<evidence type="ECO:0000313" key="1">
    <source>
        <dbReference type="EMBL" id="KAF1936513.1"/>
    </source>
</evidence>
<name>A0A6A5S9F5_9PLEO</name>
<evidence type="ECO:0000313" key="2">
    <source>
        <dbReference type="Proteomes" id="UP000800038"/>
    </source>
</evidence>
<proteinExistence type="predicted"/>
<dbReference type="EMBL" id="ML976184">
    <property type="protein sequence ID" value="KAF1936513.1"/>
    <property type="molecule type" value="Genomic_DNA"/>
</dbReference>